<dbReference type="Proteomes" id="UP001188597">
    <property type="component" value="Unassembled WGS sequence"/>
</dbReference>
<evidence type="ECO:0000313" key="3">
    <source>
        <dbReference type="EMBL" id="KAK3022831.1"/>
    </source>
</evidence>
<dbReference type="InterPro" id="IPR036779">
    <property type="entry name" value="LysM_dom_sf"/>
</dbReference>
<sequence>MASFLKSNAASWCCVFIASLALVFLSSSEARILMDEPAGGSRQQQPFHGACDEIYVVGEGETLHTISDKCGDTLILEQNPHINDHDDVFPGLVIKITPTKSVKAVVKTLRAKLEGSSIQGTM</sequence>
<evidence type="ECO:0000256" key="1">
    <source>
        <dbReference type="SAM" id="SignalP"/>
    </source>
</evidence>
<dbReference type="Pfam" id="PF01476">
    <property type="entry name" value="LysM"/>
    <property type="match status" value="1"/>
</dbReference>
<name>A0AA89B6J0_9ASTE</name>
<gene>
    <name evidence="3" type="ORF">RJ639_046651</name>
</gene>
<organism evidence="3 4">
    <name type="scientific">Escallonia herrerae</name>
    <dbReference type="NCBI Taxonomy" id="1293975"/>
    <lineage>
        <taxon>Eukaryota</taxon>
        <taxon>Viridiplantae</taxon>
        <taxon>Streptophyta</taxon>
        <taxon>Embryophyta</taxon>
        <taxon>Tracheophyta</taxon>
        <taxon>Spermatophyta</taxon>
        <taxon>Magnoliopsida</taxon>
        <taxon>eudicotyledons</taxon>
        <taxon>Gunneridae</taxon>
        <taxon>Pentapetalae</taxon>
        <taxon>asterids</taxon>
        <taxon>campanulids</taxon>
        <taxon>Escalloniales</taxon>
        <taxon>Escalloniaceae</taxon>
        <taxon>Escallonia</taxon>
    </lineage>
</organism>
<feature type="signal peptide" evidence="1">
    <location>
        <begin position="1"/>
        <end position="30"/>
    </location>
</feature>
<dbReference type="EMBL" id="JAVXUP010000690">
    <property type="protein sequence ID" value="KAK3022831.1"/>
    <property type="molecule type" value="Genomic_DNA"/>
</dbReference>
<dbReference type="CDD" id="cd00118">
    <property type="entry name" value="LysM"/>
    <property type="match status" value="1"/>
</dbReference>
<keyword evidence="4" id="KW-1185">Reference proteome</keyword>
<feature type="chain" id="PRO_5041714894" description="LysM domain-containing protein" evidence="1">
    <location>
        <begin position="31"/>
        <end position="122"/>
    </location>
</feature>
<accession>A0AA89B6J0</accession>
<evidence type="ECO:0000259" key="2">
    <source>
        <dbReference type="Pfam" id="PF01476"/>
    </source>
</evidence>
<dbReference type="AlphaFoldDB" id="A0AA89B6J0"/>
<dbReference type="PANTHER" id="PTHR33648">
    <property type="entry name" value="EMBRYO SAC 1"/>
    <property type="match status" value="1"/>
</dbReference>
<proteinExistence type="predicted"/>
<comment type="caution">
    <text evidence="3">The sequence shown here is derived from an EMBL/GenBank/DDBJ whole genome shotgun (WGS) entry which is preliminary data.</text>
</comment>
<dbReference type="PANTHER" id="PTHR33648:SF15">
    <property type="entry name" value="OS04G0572800 PROTEIN"/>
    <property type="match status" value="1"/>
</dbReference>
<reference evidence="3" key="1">
    <citation type="submission" date="2022-12" db="EMBL/GenBank/DDBJ databases">
        <title>Draft genome assemblies for two species of Escallonia (Escalloniales).</title>
        <authorList>
            <person name="Chanderbali A."/>
            <person name="Dervinis C."/>
            <person name="Anghel I."/>
            <person name="Soltis D."/>
            <person name="Soltis P."/>
            <person name="Zapata F."/>
        </authorList>
    </citation>
    <scope>NUCLEOTIDE SEQUENCE</scope>
    <source>
        <strain evidence="3">UCBG64.0493</strain>
        <tissue evidence="3">Leaf</tissue>
    </source>
</reference>
<protein>
    <recommendedName>
        <fullName evidence="2">LysM domain-containing protein</fullName>
    </recommendedName>
</protein>
<feature type="domain" description="LysM" evidence="2">
    <location>
        <begin position="55"/>
        <end position="97"/>
    </location>
</feature>
<dbReference type="Gene3D" id="3.10.350.10">
    <property type="entry name" value="LysM domain"/>
    <property type="match status" value="1"/>
</dbReference>
<dbReference type="InterPro" id="IPR018392">
    <property type="entry name" value="LysM"/>
</dbReference>
<evidence type="ECO:0000313" key="4">
    <source>
        <dbReference type="Proteomes" id="UP001188597"/>
    </source>
</evidence>
<keyword evidence="1" id="KW-0732">Signal</keyword>